<evidence type="ECO:0000256" key="1">
    <source>
        <dbReference type="SAM" id="MobiDB-lite"/>
    </source>
</evidence>
<feature type="compositionally biased region" description="Polar residues" evidence="1">
    <location>
        <begin position="1"/>
        <end position="12"/>
    </location>
</feature>
<evidence type="ECO:0000313" key="3">
    <source>
        <dbReference type="EMBL" id="MDS0255762.1"/>
    </source>
</evidence>
<accession>A0A830FWE6</accession>
<comment type="caution">
    <text evidence="2">The sequence shown here is derived from an EMBL/GenBank/DDBJ whole genome shotgun (WGS) entry which is preliminary data.</text>
</comment>
<organism evidence="2 4">
    <name type="scientific">Haloarcula argentinensis</name>
    <dbReference type="NCBI Taxonomy" id="43776"/>
    <lineage>
        <taxon>Archaea</taxon>
        <taxon>Methanobacteriati</taxon>
        <taxon>Methanobacteriota</taxon>
        <taxon>Stenosarchaea group</taxon>
        <taxon>Halobacteria</taxon>
        <taxon>Halobacteriales</taxon>
        <taxon>Haloarculaceae</taxon>
        <taxon>Haloarcula</taxon>
    </lineage>
</organism>
<keyword evidence="5" id="KW-1185">Reference proteome</keyword>
<reference evidence="2" key="2">
    <citation type="submission" date="2020-09" db="EMBL/GenBank/DDBJ databases">
        <authorList>
            <person name="Sun Q."/>
            <person name="Ohkuma M."/>
        </authorList>
    </citation>
    <scope>NUCLEOTIDE SEQUENCE</scope>
    <source>
        <strain evidence="2">JCM 15759</strain>
    </source>
</reference>
<dbReference type="Proteomes" id="UP000656367">
    <property type="component" value="Unassembled WGS sequence"/>
</dbReference>
<dbReference type="Proteomes" id="UP001248536">
    <property type="component" value="Unassembled WGS sequence"/>
</dbReference>
<reference evidence="2" key="1">
    <citation type="journal article" date="2014" name="Int. J. Syst. Evol. Microbiol.">
        <title>Complete genome sequence of Corynebacterium casei LMG S-19264T (=DSM 44701T), isolated from a smear-ripened cheese.</title>
        <authorList>
            <consortium name="US DOE Joint Genome Institute (JGI-PGF)"/>
            <person name="Walter F."/>
            <person name="Albersmeier A."/>
            <person name="Kalinowski J."/>
            <person name="Ruckert C."/>
        </authorList>
    </citation>
    <scope>NUCLEOTIDE SEQUENCE</scope>
    <source>
        <strain evidence="2">JCM 15759</strain>
    </source>
</reference>
<reference evidence="3 5" key="3">
    <citation type="submission" date="2022-06" db="EMBL/GenBank/DDBJ databases">
        <title>Haloarcula sp. a new haloarchaeum isolate from saline soil.</title>
        <authorList>
            <person name="Strakova D."/>
            <person name="Galisteo C."/>
            <person name="Sanchez-Porro C."/>
            <person name="Ventosa A."/>
        </authorList>
    </citation>
    <scope>NUCLEOTIDE SEQUENCE [LARGE SCALE GENOMIC DNA]</scope>
    <source>
        <strain evidence="3 5">JCM 15760</strain>
    </source>
</reference>
<dbReference type="EMBL" id="BMON01000006">
    <property type="protein sequence ID" value="GGM51290.1"/>
    <property type="molecule type" value="Genomic_DNA"/>
</dbReference>
<feature type="region of interest" description="Disordered" evidence="1">
    <location>
        <begin position="1"/>
        <end position="37"/>
    </location>
</feature>
<dbReference type="EMBL" id="JAMQCP010000005">
    <property type="protein sequence ID" value="MDS0255762.1"/>
    <property type="molecule type" value="Genomic_DNA"/>
</dbReference>
<gene>
    <name evidence="2" type="ORF">GCM10009006_35580</name>
    <name evidence="3" type="ORF">NC662_18815</name>
</gene>
<dbReference type="RefSeq" id="WP_005532777.1">
    <property type="nucleotide sequence ID" value="NZ_BAABDY010000005.1"/>
</dbReference>
<proteinExistence type="predicted"/>
<evidence type="ECO:0000313" key="2">
    <source>
        <dbReference type="EMBL" id="GGM51290.1"/>
    </source>
</evidence>
<dbReference type="OrthoDB" id="220535at2157"/>
<dbReference type="AlphaFoldDB" id="A0A830FWE6"/>
<evidence type="ECO:0000313" key="5">
    <source>
        <dbReference type="Proteomes" id="UP001248536"/>
    </source>
</evidence>
<name>A0A830FWE6_HALAR</name>
<sequence>MSTDQQSVGEQPSDTEADDQQDVLAHHRQAQERGEVFQGRRRVEIEIEAKRVPRPDGKLPDA</sequence>
<protein>
    <submittedName>
        <fullName evidence="2">Uncharacterized protein</fullName>
    </submittedName>
</protein>
<evidence type="ECO:0000313" key="4">
    <source>
        <dbReference type="Proteomes" id="UP000656367"/>
    </source>
</evidence>